<name>A0A9X1VXG8_9BURK</name>
<feature type="transmembrane region" description="Helical" evidence="1">
    <location>
        <begin position="69"/>
        <end position="87"/>
    </location>
</feature>
<evidence type="ECO:0000313" key="3">
    <source>
        <dbReference type="Proteomes" id="UP001139447"/>
    </source>
</evidence>
<dbReference type="Proteomes" id="UP001139447">
    <property type="component" value="Unassembled WGS sequence"/>
</dbReference>
<dbReference type="AlphaFoldDB" id="A0A9X1VXG8"/>
<evidence type="ECO:0000256" key="1">
    <source>
        <dbReference type="SAM" id="Phobius"/>
    </source>
</evidence>
<feature type="transmembrane region" description="Helical" evidence="1">
    <location>
        <begin position="6"/>
        <end position="28"/>
    </location>
</feature>
<keyword evidence="1" id="KW-0812">Transmembrane</keyword>
<organism evidence="2 3">
    <name type="scientific">Variovorax terrae</name>
    <dbReference type="NCBI Taxonomy" id="2923278"/>
    <lineage>
        <taxon>Bacteria</taxon>
        <taxon>Pseudomonadati</taxon>
        <taxon>Pseudomonadota</taxon>
        <taxon>Betaproteobacteria</taxon>
        <taxon>Burkholderiales</taxon>
        <taxon>Comamonadaceae</taxon>
        <taxon>Variovorax</taxon>
    </lineage>
</organism>
<accession>A0A9X1VXG8</accession>
<keyword evidence="1" id="KW-1133">Transmembrane helix</keyword>
<protein>
    <submittedName>
        <fullName evidence="2">Uncharacterized protein</fullName>
    </submittedName>
</protein>
<dbReference type="RefSeq" id="WP_243308121.1">
    <property type="nucleotide sequence ID" value="NZ_JALGBI010000002.1"/>
</dbReference>
<proteinExistence type="predicted"/>
<evidence type="ECO:0000313" key="2">
    <source>
        <dbReference type="EMBL" id="MCJ0765073.1"/>
    </source>
</evidence>
<feature type="transmembrane region" description="Helical" evidence="1">
    <location>
        <begin position="40"/>
        <end position="63"/>
    </location>
</feature>
<gene>
    <name evidence="2" type="ORF">MMF98_17815</name>
</gene>
<comment type="caution">
    <text evidence="2">The sequence shown here is derived from an EMBL/GenBank/DDBJ whole genome shotgun (WGS) entry which is preliminary data.</text>
</comment>
<sequence length="92" mass="10090">MGPLDLFFHLSNFVAPALGVAALSVLAARFFGGKQAYVRAWWSQLAIVFVVNAAVLLAGLWFFGRDGKMATYAALVLACGTSQWLLLRGWRR</sequence>
<keyword evidence="1" id="KW-0472">Membrane</keyword>
<reference evidence="2" key="1">
    <citation type="submission" date="2022-03" db="EMBL/GenBank/DDBJ databases">
        <authorList>
            <person name="Woo C.Y."/>
        </authorList>
    </citation>
    <scope>NUCLEOTIDE SEQUENCE</scope>
    <source>
        <strain evidence="2">CYS-02</strain>
    </source>
</reference>
<keyword evidence="3" id="KW-1185">Reference proteome</keyword>
<dbReference type="EMBL" id="JALGBI010000002">
    <property type="protein sequence ID" value="MCJ0765073.1"/>
    <property type="molecule type" value="Genomic_DNA"/>
</dbReference>